<evidence type="ECO:0000313" key="3">
    <source>
        <dbReference type="Proteomes" id="UP000614811"/>
    </source>
</evidence>
<proteinExistence type="predicted"/>
<comment type="caution">
    <text evidence="2">The sequence shown here is derived from an EMBL/GenBank/DDBJ whole genome shotgun (WGS) entry which is preliminary data.</text>
</comment>
<protein>
    <submittedName>
        <fullName evidence="2">Uncharacterized protein</fullName>
    </submittedName>
</protein>
<keyword evidence="1" id="KW-0732">Signal</keyword>
<evidence type="ECO:0000256" key="1">
    <source>
        <dbReference type="SAM" id="SignalP"/>
    </source>
</evidence>
<reference evidence="2" key="2">
    <citation type="submission" date="2020-09" db="EMBL/GenBank/DDBJ databases">
        <authorList>
            <person name="Sun Q."/>
            <person name="Kim S."/>
        </authorList>
    </citation>
    <scope>NUCLEOTIDE SEQUENCE</scope>
    <source>
        <strain evidence="2">KCTC 12711</strain>
    </source>
</reference>
<dbReference type="InterPro" id="IPR046634">
    <property type="entry name" value="DUF6746"/>
</dbReference>
<feature type="chain" id="PRO_5037869780" evidence="1">
    <location>
        <begin position="23"/>
        <end position="132"/>
    </location>
</feature>
<dbReference type="Pfam" id="PF20531">
    <property type="entry name" value="DUF6746"/>
    <property type="match status" value="1"/>
</dbReference>
<accession>A0A918RYL1</accession>
<dbReference type="EMBL" id="BMXA01000004">
    <property type="protein sequence ID" value="GHA13772.1"/>
    <property type="molecule type" value="Genomic_DNA"/>
</dbReference>
<dbReference type="Proteomes" id="UP000614811">
    <property type="component" value="Unassembled WGS sequence"/>
</dbReference>
<gene>
    <name evidence="2" type="ORF">GCM10008090_24400</name>
</gene>
<name>A0A918RYL1_9GAMM</name>
<dbReference type="AlphaFoldDB" id="A0A918RYL1"/>
<dbReference type="RefSeq" id="WP_189401585.1">
    <property type="nucleotide sequence ID" value="NZ_BMXA01000004.1"/>
</dbReference>
<keyword evidence="3" id="KW-1185">Reference proteome</keyword>
<feature type="signal peptide" evidence="1">
    <location>
        <begin position="1"/>
        <end position="22"/>
    </location>
</feature>
<organism evidence="2 3">
    <name type="scientific">Arenicella chitinivorans</name>
    <dbReference type="NCBI Taxonomy" id="1329800"/>
    <lineage>
        <taxon>Bacteria</taxon>
        <taxon>Pseudomonadati</taxon>
        <taxon>Pseudomonadota</taxon>
        <taxon>Gammaproteobacteria</taxon>
        <taxon>Arenicellales</taxon>
        <taxon>Arenicellaceae</taxon>
        <taxon>Arenicella</taxon>
    </lineage>
</organism>
<reference evidence="2" key="1">
    <citation type="journal article" date="2014" name="Int. J. Syst. Evol. Microbiol.">
        <title>Complete genome sequence of Corynebacterium casei LMG S-19264T (=DSM 44701T), isolated from a smear-ripened cheese.</title>
        <authorList>
            <consortium name="US DOE Joint Genome Institute (JGI-PGF)"/>
            <person name="Walter F."/>
            <person name="Albersmeier A."/>
            <person name="Kalinowski J."/>
            <person name="Ruckert C."/>
        </authorList>
    </citation>
    <scope>NUCLEOTIDE SEQUENCE</scope>
    <source>
        <strain evidence="2">KCTC 12711</strain>
    </source>
</reference>
<sequence length="132" mass="14884">MKYIFLALLSLSTLNFSLATHANEQAVQHKIVADITELETAKSVFNRTTAELKTKQELSATELHEIHMITYSLEKAVAYFVDTNQGQAQKDAEQLAGVVELVHIASENNRSAETRVYLDEYFKLADAFSTDW</sequence>
<evidence type="ECO:0000313" key="2">
    <source>
        <dbReference type="EMBL" id="GHA13772.1"/>
    </source>
</evidence>